<evidence type="ECO:0000313" key="2">
    <source>
        <dbReference type="Proteomes" id="UP001321453"/>
    </source>
</evidence>
<reference evidence="1 2" key="1">
    <citation type="submission" date="2023-06" db="EMBL/GenBank/DDBJ databases">
        <title>Cellulomonas sp. MW9 Whole genome sequence.</title>
        <authorList>
            <person name="Park S."/>
        </authorList>
    </citation>
    <scope>NUCLEOTIDE SEQUENCE [LARGE SCALE GENOMIC DNA]</scope>
    <source>
        <strain evidence="1 2">MW9</strain>
    </source>
</reference>
<protein>
    <submittedName>
        <fullName evidence="1">Uncharacterized protein</fullName>
    </submittedName>
</protein>
<accession>A0ABT7S938</accession>
<organism evidence="1 2">
    <name type="scientific">Cellulomonas edaphi</name>
    <dbReference type="NCBI Taxonomy" id="3053468"/>
    <lineage>
        <taxon>Bacteria</taxon>
        <taxon>Bacillati</taxon>
        <taxon>Actinomycetota</taxon>
        <taxon>Actinomycetes</taxon>
        <taxon>Micrococcales</taxon>
        <taxon>Cellulomonadaceae</taxon>
        <taxon>Cellulomonas</taxon>
    </lineage>
</organism>
<dbReference type="Proteomes" id="UP001321453">
    <property type="component" value="Unassembled WGS sequence"/>
</dbReference>
<evidence type="ECO:0000313" key="1">
    <source>
        <dbReference type="EMBL" id="MDM7832101.1"/>
    </source>
</evidence>
<comment type="caution">
    <text evidence="1">The sequence shown here is derived from an EMBL/GenBank/DDBJ whole genome shotgun (WGS) entry which is preliminary data.</text>
</comment>
<gene>
    <name evidence="1" type="ORF">QRT05_12215</name>
</gene>
<keyword evidence="2" id="KW-1185">Reference proteome</keyword>
<proteinExistence type="predicted"/>
<dbReference type="RefSeq" id="WP_289447549.1">
    <property type="nucleotide sequence ID" value="NZ_JAUCGR010000003.1"/>
</dbReference>
<name>A0ABT7S938_9CELL</name>
<dbReference type="EMBL" id="JAUCGR010000003">
    <property type="protein sequence ID" value="MDM7832101.1"/>
    <property type="molecule type" value="Genomic_DNA"/>
</dbReference>
<sequence length="76" mass="8354">MPDGQLLARVAEQELVVIRPTVEGDPILTYYRASPGVDGIEVMSDNTADRFRGEDFDYQVCTSIDATQLTTGCRDA</sequence>